<organism evidence="1 2">
    <name type="scientific">Paractinoplanes durhamensis</name>
    <dbReference type="NCBI Taxonomy" id="113563"/>
    <lineage>
        <taxon>Bacteria</taxon>
        <taxon>Bacillati</taxon>
        <taxon>Actinomycetota</taxon>
        <taxon>Actinomycetes</taxon>
        <taxon>Micromonosporales</taxon>
        <taxon>Micromonosporaceae</taxon>
        <taxon>Paractinoplanes</taxon>
    </lineage>
</organism>
<gene>
    <name evidence="1" type="ORF">Adu01nite_22250</name>
</gene>
<name>A0ABQ3YTD6_9ACTN</name>
<evidence type="ECO:0000313" key="2">
    <source>
        <dbReference type="Proteomes" id="UP000637628"/>
    </source>
</evidence>
<proteinExistence type="predicted"/>
<reference evidence="1 2" key="1">
    <citation type="submission" date="2021-01" db="EMBL/GenBank/DDBJ databases">
        <title>Whole genome shotgun sequence of Actinoplanes durhamensis NBRC 14914.</title>
        <authorList>
            <person name="Komaki H."/>
            <person name="Tamura T."/>
        </authorList>
    </citation>
    <scope>NUCLEOTIDE SEQUENCE [LARGE SCALE GENOMIC DNA]</scope>
    <source>
        <strain evidence="1 2">NBRC 14914</strain>
    </source>
</reference>
<evidence type="ECO:0000313" key="1">
    <source>
        <dbReference type="EMBL" id="GIE00875.1"/>
    </source>
</evidence>
<sequence>MQGYAEGGGDGLQDRQLRFPLAVLDHRELRRRPADRLAELLQGHVLGFALVAQALAEDDEVDPAALTLGGGTVRK</sequence>
<protein>
    <submittedName>
        <fullName evidence="1">Uncharacterized protein</fullName>
    </submittedName>
</protein>
<dbReference type="Proteomes" id="UP000637628">
    <property type="component" value="Unassembled WGS sequence"/>
</dbReference>
<comment type="caution">
    <text evidence="1">The sequence shown here is derived from an EMBL/GenBank/DDBJ whole genome shotgun (WGS) entry which is preliminary data.</text>
</comment>
<accession>A0ABQ3YTD6</accession>
<dbReference type="EMBL" id="BOML01000019">
    <property type="protein sequence ID" value="GIE00875.1"/>
    <property type="molecule type" value="Genomic_DNA"/>
</dbReference>
<keyword evidence="2" id="KW-1185">Reference proteome</keyword>